<sequence>MVGHSVEHEAVPAGSVRWGGAAKMPMMAGVHDGVAA</sequence>
<organism evidence="1 2">
    <name type="scientific">Pseudonocardia parietis</name>
    <dbReference type="NCBI Taxonomy" id="570936"/>
    <lineage>
        <taxon>Bacteria</taxon>
        <taxon>Bacillati</taxon>
        <taxon>Actinomycetota</taxon>
        <taxon>Actinomycetes</taxon>
        <taxon>Pseudonocardiales</taxon>
        <taxon>Pseudonocardiaceae</taxon>
        <taxon>Pseudonocardia</taxon>
    </lineage>
</organism>
<dbReference type="EMBL" id="JAGINU010000004">
    <property type="protein sequence ID" value="MBP2371656.1"/>
    <property type="molecule type" value="Genomic_DNA"/>
</dbReference>
<reference evidence="1 2" key="1">
    <citation type="submission" date="2021-03" db="EMBL/GenBank/DDBJ databases">
        <title>Sequencing the genomes of 1000 actinobacteria strains.</title>
        <authorList>
            <person name="Klenk H.-P."/>
        </authorList>
    </citation>
    <scope>NUCLEOTIDE SEQUENCE [LARGE SCALE GENOMIC DNA]</scope>
    <source>
        <strain evidence="1 2">DSM 45256</strain>
    </source>
</reference>
<proteinExistence type="predicted"/>
<gene>
    <name evidence="1" type="ORF">JOF36_007429</name>
</gene>
<dbReference type="Proteomes" id="UP001519295">
    <property type="component" value="Unassembled WGS sequence"/>
</dbReference>
<evidence type="ECO:0000313" key="1">
    <source>
        <dbReference type="EMBL" id="MBP2371656.1"/>
    </source>
</evidence>
<accession>A0ABS4W629</accession>
<evidence type="ECO:0000313" key="2">
    <source>
        <dbReference type="Proteomes" id="UP001519295"/>
    </source>
</evidence>
<name>A0ABS4W629_9PSEU</name>
<protein>
    <submittedName>
        <fullName evidence="1">Uncharacterized protein</fullName>
    </submittedName>
</protein>
<keyword evidence="2" id="KW-1185">Reference proteome</keyword>
<comment type="caution">
    <text evidence="1">The sequence shown here is derived from an EMBL/GenBank/DDBJ whole genome shotgun (WGS) entry which is preliminary data.</text>
</comment>